<keyword evidence="9" id="KW-0170">Cobalt</keyword>
<comment type="catalytic activity">
    <reaction evidence="10">
        <text>a 2'-deoxyribonucleoside 5'-triphosphate + [thioredoxin]-disulfide + H2O = a ribonucleoside 5'-triphosphate + [thioredoxin]-dithiol</text>
        <dbReference type="Rhea" id="RHEA:12701"/>
        <dbReference type="Rhea" id="RHEA-COMP:10698"/>
        <dbReference type="Rhea" id="RHEA-COMP:10700"/>
        <dbReference type="ChEBI" id="CHEBI:15377"/>
        <dbReference type="ChEBI" id="CHEBI:29950"/>
        <dbReference type="ChEBI" id="CHEBI:50058"/>
        <dbReference type="ChEBI" id="CHEBI:61557"/>
        <dbReference type="ChEBI" id="CHEBI:61560"/>
        <dbReference type="EC" id="1.17.4.2"/>
    </reaction>
</comment>
<evidence type="ECO:0000256" key="6">
    <source>
        <dbReference type="ARBA" id="ARBA00023002"/>
    </source>
</evidence>
<organism evidence="14">
    <name type="scientific">bioreactor metagenome</name>
    <dbReference type="NCBI Taxonomy" id="1076179"/>
    <lineage>
        <taxon>unclassified sequences</taxon>
        <taxon>metagenomes</taxon>
        <taxon>ecological metagenomes</taxon>
    </lineage>
</organism>
<keyword evidence="5" id="KW-0235">DNA replication</keyword>
<dbReference type="InterPro" id="IPR000788">
    <property type="entry name" value="RNR_lg_C"/>
</dbReference>
<dbReference type="EC" id="1.17.4.2" evidence="3"/>
<dbReference type="InterPro" id="IPR013345">
    <property type="entry name" value="RTP_Rdtase_AdoCbl-dep"/>
</dbReference>
<dbReference type="Pfam" id="PF21995">
    <property type="entry name" value="RNR-II_ins_dom"/>
    <property type="match status" value="1"/>
</dbReference>
<evidence type="ECO:0000256" key="7">
    <source>
        <dbReference type="ARBA" id="ARBA00023157"/>
    </source>
</evidence>
<dbReference type="Gene3D" id="3.90.1390.10">
    <property type="entry name" value="b-12 dependent (class ii) ribonucleotide reductase, chain A, domain 3"/>
    <property type="match status" value="1"/>
</dbReference>
<evidence type="ECO:0000259" key="11">
    <source>
        <dbReference type="Pfam" id="PF02867"/>
    </source>
</evidence>
<evidence type="ECO:0000256" key="5">
    <source>
        <dbReference type="ARBA" id="ARBA00022705"/>
    </source>
</evidence>
<keyword evidence="6 14" id="KW-0560">Oxidoreductase</keyword>
<reference evidence="14" key="1">
    <citation type="submission" date="2019-08" db="EMBL/GenBank/DDBJ databases">
        <authorList>
            <person name="Kucharzyk K."/>
            <person name="Murdoch R.W."/>
            <person name="Higgins S."/>
            <person name="Loffler F."/>
        </authorList>
    </citation>
    <scope>NUCLEOTIDE SEQUENCE</scope>
</reference>
<feature type="domain" description="Ribonucleotide reductase alpha-helical" evidence="12">
    <location>
        <begin position="3"/>
        <end position="89"/>
    </location>
</feature>
<dbReference type="GO" id="GO:0004748">
    <property type="term" value="F:ribonucleoside-diphosphate reductase activity, thioredoxin disulfide as acceptor"/>
    <property type="evidence" value="ECO:0007669"/>
    <property type="project" value="InterPro"/>
</dbReference>
<dbReference type="InterPro" id="IPR040763">
    <property type="entry name" value="RNR_alpha_hel"/>
</dbReference>
<dbReference type="PANTHER" id="PTHR43371:SF1">
    <property type="entry name" value="RIBONUCLEOSIDE-DIPHOSPHATE REDUCTASE"/>
    <property type="match status" value="1"/>
</dbReference>
<comment type="cofactor">
    <cofactor evidence="1">
        <name>adenosylcob(III)alamin</name>
        <dbReference type="ChEBI" id="CHEBI:18408"/>
    </cofactor>
</comment>
<evidence type="ECO:0000259" key="13">
    <source>
        <dbReference type="Pfam" id="PF21995"/>
    </source>
</evidence>
<proteinExistence type="inferred from homology"/>
<dbReference type="SUPFAM" id="SSF51998">
    <property type="entry name" value="PFL-like glycyl radical enzymes"/>
    <property type="match status" value="1"/>
</dbReference>
<evidence type="ECO:0000256" key="8">
    <source>
        <dbReference type="ARBA" id="ARBA00023284"/>
    </source>
</evidence>
<dbReference type="AlphaFoldDB" id="A0A644Z7X6"/>
<dbReference type="InterPro" id="IPR054158">
    <property type="entry name" value="RNR-II_ins_dom"/>
</dbReference>
<name>A0A644Z7X6_9ZZZZ</name>
<feature type="domain" description="B12-dependent ribonucleotide reductase insertion" evidence="13">
    <location>
        <begin position="166"/>
        <end position="244"/>
    </location>
</feature>
<protein>
    <recommendedName>
        <fullName evidence="3">ribonucleoside-triphosphate reductase (thioredoxin)</fullName>
        <ecNumber evidence="3">1.17.4.2</ecNumber>
    </recommendedName>
</protein>
<dbReference type="InterPro" id="IPR050862">
    <property type="entry name" value="RdRp_reductase_class-2"/>
</dbReference>
<evidence type="ECO:0000256" key="2">
    <source>
        <dbReference type="ARBA" id="ARBA00005654"/>
    </source>
</evidence>
<keyword evidence="8" id="KW-0676">Redox-active center</keyword>
<evidence type="ECO:0000313" key="14">
    <source>
        <dbReference type="EMBL" id="MPM36892.1"/>
    </source>
</evidence>
<evidence type="ECO:0000256" key="10">
    <source>
        <dbReference type="ARBA" id="ARBA00048987"/>
    </source>
</evidence>
<dbReference type="Pfam" id="PF17975">
    <property type="entry name" value="RNR_Alpha"/>
    <property type="match status" value="1"/>
</dbReference>
<comment type="caution">
    <text evidence="14">The sequence shown here is derived from an EMBL/GenBank/DDBJ whole genome shotgun (WGS) entry which is preliminary data.</text>
</comment>
<evidence type="ECO:0000256" key="4">
    <source>
        <dbReference type="ARBA" id="ARBA00022628"/>
    </source>
</evidence>
<dbReference type="Gene3D" id="3.20.70.20">
    <property type="match status" value="1"/>
</dbReference>
<dbReference type="GO" id="GO:0031419">
    <property type="term" value="F:cobalamin binding"/>
    <property type="evidence" value="ECO:0007669"/>
    <property type="project" value="UniProtKB-KW"/>
</dbReference>
<dbReference type="EMBL" id="VSSQ01007758">
    <property type="protein sequence ID" value="MPM36892.1"/>
    <property type="molecule type" value="Genomic_DNA"/>
</dbReference>
<feature type="domain" description="Ribonucleotide reductase large subunit C-terminal" evidence="11">
    <location>
        <begin position="364"/>
        <end position="455"/>
    </location>
</feature>
<dbReference type="Pfam" id="PF02867">
    <property type="entry name" value="Ribonuc_red_lgC"/>
    <property type="match status" value="1"/>
</dbReference>
<accession>A0A644Z7X6</accession>
<gene>
    <name evidence="14" type="primary">rtpR_3</name>
    <name evidence="14" type="ORF">SDC9_83496</name>
</gene>
<dbReference type="GO" id="GO:0008998">
    <property type="term" value="F:ribonucleoside-triphosphate reductase (thioredoxin) activity"/>
    <property type="evidence" value="ECO:0007669"/>
    <property type="project" value="UniProtKB-EC"/>
</dbReference>
<dbReference type="Gene3D" id="3.30.1620.10">
    <property type="entry name" value="b-12 dependent (class ii) ribonucleotide reductase, Chain A, Domain 2"/>
    <property type="match status" value="1"/>
</dbReference>
<evidence type="ECO:0000256" key="3">
    <source>
        <dbReference type="ARBA" id="ARBA00012275"/>
    </source>
</evidence>
<keyword evidence="4" id="KW-0846">Cobalamin</keyword>
<dbReference type="NCBIfam" id="TIGR02505">
    <property type="entry name" value="RTPR"/>
    <property type="match status" value="1"/>
</dbReference>
<comment type="similarity">
    <text evidence="2">Belongs to the class II ribonucleoside-triphosphate reductase family.</text>
</comment>
<evidence type="ECO:0000259" key="12">
    <source>
        <dbReference type="Pfam" id="PF17975"/>
    </source>
</evidence>
<evidence type="ECO:0000256" key="9">
    <source>
        <dbReference type="ARBA" id="ARBA00023285"/>
    </source>
</evidence>
<dbReference type="GO" id="GO:0006260">
    <property type="term" value="P:DNA replication"/>
    <property type="evidence" value="ECO:0007669"/>
    <property type="project" value="UniProtKB-KW"/>
</dbReference>
<evidence type="ECO:0000256" key="1">
    <source>
        <dbReference type="ARBA" id="ARBA00001922"/>
    </source>
</evidence>
<sequence>MLLTNEFIKKYEAENPMMPLGSFVYYRTYSRWLPEKGRRETWLETVRRAVEYNCSLDKNTSKEEAEALFDNIYNLRSFLSGRTFWIGGTEAVHQHPLANFNCSGIVINKFEKLHELFYALMVGTGAGFRILEEDVEYLPTVRRINTVHKDYQPRKKAYRQENTSIKFKRQNTQAVIHIGDSKEGWCTSLQLFLDIVSKREYDSITEVIFEYDSIRPKGERLKKFGGTASGHAPLVELFTKFTAILNARVSEAKFREKLHAIDLLDFANIIASIVVVGGVRRSAEIGMFGAEQTDCIQAKNNLYTQDAEGNWVINKAVAHRSLSNNTIIHWKKPDREFWNWQFAQMRFSGEPAFYNGEQALRRNSNFKLTNPCGEVLLDDQQTCNLVTNNVMAFVDENGNLDKEALLKAQYLNARASYRLTLVELELPDWNYKLHRDRLLGVSLTGWQDMVNAIGMTKEEQRVLLRELRQSARNGADSLAEELGLNKSLLVTTLKPEGTLSLLPTVSSGLHFSHAPYYIRRIRINAHDPLAKVCMMLGYSVQPEVGQDWATATTLVIEFPVKSPDGRTKYDVSAIEQLEIYKMFMEEYVDHNASITVSVRPHEWELVEEWMYENWDSCIGISFLALDDSYFQLMPYEAITEDEYNKRISEMKPFNPELLKKFENGEEHELETSECVGGVCPIK</sequence>
<dbReference type="PANTHER" id="PTHR43371">
    <property type="entry name" value="VITAMIN B12-DEPENDENT RIBONUCLEOTIDE REDUCTASE"/>
    <property type="match status" value="1"/>
</dbReference>
<keyword evidence="7" id="KW-1015">Disulfide bond</keyword>
<dbReference type="GO" id="GO:0000166">
    <property type="term" value="F:nucleotide binding"/>
    <property type="evidence" value="ECO:0007669"/>
    <property type="project" value="InterPro"/>
</dbReference>